<dbReference type="Proteomes" id="UP000029640">
    <property type="component" value="Unassembled WGS sequence"/>
</dbReference>
<feature type="transmembrane region" description="Helical" evidence="13">
    <location>
        <begin position="267"/>
        <end position="290"/>
    </location>
</feature>
<dbReference type="InterPro" id="IPR003838">
    <property type="entry name" value="ABC3_permease_C"/>
</dbReference>
<dbReference type="HOGENOM" id="CLU_073546_0_0_6"/>
<evidence type="ECO:0000313" key="17">
    <source>
        <dbReference type="Proteomes" id="UP000029640"/>
    </source>
</evidence>
<evidence type="ECO:0000256" key="5">
    <source>
        <dbReference type="ARBA" id="ARBA00022475"/>
    </source>
</evidence>
<comment type="subunit">
    <text evidence="3">Forms a membrane-associated complex with FtsE.</text>
</comment>
<evidence type="ECO:0000259" key="15">
    <source>
        <dbReference type="Pfam" id="PF18075"/>
    </source>
</evidence>
<dbReference type="InterPro" id="IPR040690">
    <property type="entry name" value="FtsX_ECD"/>
</dbReference>
<sequence length="300" mass="31531">MSAWVRHHRLSAADSLRRVLERPAASLLTWLVVGIALALPVTLALSLDNLRALGGRVDTQAQLSVFLNPAVDTAEGKALAAELGARPAIAGATFRSREDALAEFRARAGFSDVLGGLEDNPLPHLLLLVPREPARSAALAEELSALVAVDEVVLDLAWLERLQRLTALGRRLVLVAALLLAAGVLLVLGNTIRLAVEGRREEIEVTRLVGASDAFVRRPFLYSGLWYGIGGGAVAAILVAGMFAALRRPVAQLAAAYGADWRLAGLGLVDAFGLVLAGGALGLIAAWLAVGRHLRLDPGG</sequence>
<accession>A0A095VSZ6</accession>
<proteinExistence type="inferred from homology"/>
<evidence type="ECO:0000313" key="16">
    <source>
        <dbReference type="EMBL" id="KGE04193.1"/>
    </source>
</evidence>
<dbReference type="InterPro" id="IPR047590">
    <property type="entry name" value="FtsX_proteobact-type"/>
</dbReference>
<dbReference type="InterPro" id="IPR004513">
    <property type="entry name" value="FtsX"/>
</dbReference>
<evidence type="ECO:0000256" key="11">
    <source>
        <dbReference type="ARBA" id="ARBA00023306"/>
    </source>
</evidence>
<keyword evidence="11 12" id="KW-0131">Cell cycle</keyword>
<feature type="domain" description="FtsX extracellular" evidence="15">
    <location>
        <begin position="62"/>
        <end position="152"/>
    </location>
</feature>
<dbReference type="eggNOG" id="COG2177">
    <property type="taxonomic scope" value="Bacteria"/>
</dbReference>
<dbReference type="PIRSF" id="PIRSF003097">
    <property type="entry name" value="FtsX"/>
    <property type="match status" value="1"/>
</dbReference>
<keyword evidence="8 13" id="KW-0812">Transmembrane</keyword>
<evidence type="ECO:0000259" key="14">
    <source>
        <dbReference type="Pfam" id="PF02687"/>
    </source>
</evidence>
<dbReference type="GO" id="GO:0005886">
    <property type="term" value="C:plasma membrane"/>
    <property type="evidence" value="ECO:0007669"/>
    <property type="project" value="UniProtKB-SubCell"/>
</dbReference>
<comment type="function">
    <text evidence="12">Part of the ABC transporter FtsEX involved in cellular division.</text>
</comment>
<feature type="domain" description="ABC3 transporter permease C-terminal" evidence="14">
    <location>
        <begin position="175"/>
        <end position="296"/>
    </location>
</feature>
<evidence type="ECO:0000256" key="9">
    <source>
        <dbReference type="ARBA" id="ARBA00022989"/>
    </source>
</evidence>
<dbReference type="Gene3D" id="3.30.70.3040">
    <property type="match status" value="1"/>
</dbReference>
<feature type="transmembrane region" description="Helical" evidence="13">
    <location>
        <begin position="172"/>
        <end position="192"/>
    </location>
</feature>
<evidence type="ECO:0000256" key="4">
    <source>
        <dbReference type="ARBA" id="ARBA00021907"/>
    </source>
</evidence>
<comment type="caution">
    <text evidence="16">The sequence shown here is derived from an EMBL/GenBank/DDBJ whole genome shotgun (WGS) entry which is preliminary data.</text>
</comment>
<evidence type="ECO:0000256" key="7">
    <source>
        <dbReference type="ARBA" id="ARBA00022618"/>
    </source>
</evidence>
<dbReference type="Pfam" id="PF02687">
    <property type="entry name" value="FtsX"/>
    <property type="match status" value="1"/>
</dbReference>
<dbReference type="PANTHER" id="PTHR47755">
    <property type="entry name" value="CELL DIVISION PROTEIN FTSX"/>
    <property type="match status" value="1"/>
</dbReference>
<gene>
    <name evidence="16" type="ORF">HRUBRA_01222</name>
</gene>
<evidence type="ECO:0000256" key="3">
    <source>
        <dbReference type="ARBA" id="ARBA00011160"/>
    </source>
</evidence>
<feature type="transmembrane region" description="Helical" evidence="13">
    <location>
        <begin position="27"/>
        <end position="47"/>
    </location>
</feature>
<evidence type="ECO:0000256" key="2">
    <source>
        <dbReference type="ARBA" id="ARBA00007379"/>
    </source>
</evidence>
<organism evidence="16 17">
    <name type="scientific">Pseudohaliea rubra DSM 19751</name>
    <dbReference type="NCBI Taxonomy" id="1265313"/>
    <lineage>
        <taxon>Bacteria</taxon>
        <taxon>Pseudomonadati</taxon>
        <taxon>Pseudomonadota</taxon>
        <taxon>Gammaproteobacteria</taxon>
        <taxon>Cellvibrionales</taxon>
        <taxon>Halieaceae</taxon>
        <taxon>Pseudohaliea</taxon>
    </lineage>
</organism>
<comment type="subcellular location">
    <subcellularLocation>
        <location evidence="1">Cell inner membrane</location>
        <topology evidence="1">Multi-pass membrane protein</topology>
    </subcellularLocation>
</comment>
<keyword evidence="6 12" id="KW-0997">Cell inner membrane</keyword>
<evidence type="ECO:0000256" key="1">
    <source>
        <dbReference type="ARBA" id="ARBA00004429"/>
    </source>
</evidence>
<evidence type="ECO:0000256" key="8">
    <source>
        <dbReference type="ARBA" id="ARBA00022692"/>
    </source>
</evidence>
<reference evidence="16 17" key="1">
    <citation type="journal article" date="2014" name="Genome Announc.">
        <title>Genome Sequence of Gammaproteobacterial Pseudohaliea rubra Type Strain DSM 19751, Isolated from Coastal Seawater of the Mediterranean Sea.</title>
        <authorList>
            <person name="Spring S."/>
            <person name="Fiebig A."/>
            <person name="Riedel T."/>
            <person name="Goker M."/>
            <person name="Klenk H.P."/>
        </authorList>
    </citation>
    <scope>NUCLEOTIDE SEQUENCE [LARGE SCALE GENOMIC DNA]</scope>
    <source>
        <strain evidence="16 17">DSM 19751</strain>
    </source>
</reference>
<dbReference type="STRING" id="1265313.HRUBRA_01222"/>
<evidence type="ECO:0000256" key="10">
    <source>
        <dbReference type="ARBA" id="ARBA00023136"/>
    </source>
</evidence>
<dbReference type="NCBIfam" id="TIGR00439">
    <property type="entry name" value="FtsX_Gneg"/>
    <property type="match status" value="1"/>
</dbReference>
<dbReference type="PATRIC" id="fig|1265313.6.peg.1206"/>
<keyword evidence="5 12" id="KW-1003">Cell membrane</keyword>
<keyword evidence="9 13" id="KW-1133">Transmembrane helix</keyword>
<keyword evidence="17" id="KW-1185">Reference proteome</keyword>
<dbReference type="PANTHER" id="PTHR47755:SF1">
    <property type="entry name" value="CELL DIVISION PROTEIN FTSX"/>
    <property type="match status" value="1"/>
</dbReference>
<feature type="transmembrane region" description="Helical" evidence="13">
    <location>
        <begin position="225"/>
        <end position="246"/>
    </location>
</feature>
<comment type="similarity">
    <text evidence="2 12">Belongs to the ABC-4 integral membrane protein family. FtsX subfamily.</text>
</comment>
<dbReference type="AlphaFoldDB" id="A0A095VSZ6"/>
<keyword evidence="10 12" id="KW-0472">Membrane</keyword>
<name>A0A095VSZ6_9GAMM</name>
<dbReference type="GO" id="GO:0032153">
    <property type="term" value="C:cell division site"/>
    <property type="evidence" value="ECO:0007669"/>
    <property type="project" value="TreeGrafter"/>
</dbReference>
<protein>
    <recommendedName>
        <fullName evidence="4 12">Cell division protein FtsX</fullName>
    </recommendedName>
</protein>
<evidence type="ECO:0000256" key="12">
    <source>
        <dbReference type="PIRNR" id="PIRNR003097"/>
    </source>
</evidence>
<dbReference type="EMBL" id="AUVB01000035">
    <property type="protein sequence ID" value="KGE04193.1"/>
    <property type="molecule type" value="Genomic_DNA"/>
</dbReference>
<evidence type="ECO:0000256" key="6">
    <source>
        <dbReference type="ARBA" id="ARBA00022519"/>
    </source>
</evidence>
<dbReference type="GO" id="GO:0051301">
    <property type="term" value="P:cell division"/>
    <property type="evidence" value="ECO:0007669"/>
    <property type="project" value="UniProtKB-KW"/>
</dbReference>
<dbReference type="Pfam" id="PF18075">
    <property type="entry name" value="FtsX_ECD"/>
    <property type="match status" value="1"/>
</dbReference>
<evidence type="ECO:0000256" key="13">
    <source>
        <dbReference type="SAM" id="Phobius"/>
    </source>
</evidence>
<keyword evidence="7 12" id="KW-0132">Cell division</keyword>